<accession>A0A7S1XEM0</accession>
<keyword evidence="5 8" id="KW-1133">Transmembrane helix</keyword>
<gene>
    <name evidence="10" type="ORF">CCAE0312_LOCUS7817</name>
</gene>
<evidence type="ECO:0000256" key="2">
    <source>
        <dbReference type="ARBA" id="ARBA00005887"/>
    </source>
</evidence>
<comment type="similarity">
    <text evidence="2 8">Belongs to the ammonia transporter channel (TC 1.A.11.2) family.</text>
</comment>
<dbReference type="SUPFAM" id="SSF111352">
    <property type="entry name" value="Ammonium transporter"/>
    <property type="match status" value="1"/>
</dbReference>
<dbReference type="InterPro" id="IPR001905">
    <property type="entry name" value="Ammonium_transpt"/>
</dbReference>
<dbReference type="PANTHER" id="PTHR11730">
    <property type="entry name" value="AMMONIUM TRANSPORTER"/>
    <property type="match status" value="1"/>
</dbReference>
<organism evidence="10">
    <name type="scientific">Compsopogon caeruleus</name>
    <dbReference type="NCBI Taxonomy" id="31354"/>
    <lineage>
        <taxon>Eukaryota</taxon>
        <taxon>Rhodophyta</taxon>
        <taxon>Compsopogonophyceae</taxon>
        <taxon>Compsopogonales</taxon>
        <taxon>Compsopogonaceae</taxon>
        <taxon>Compsopogon</taxon>
    </lineage>
</organism>
<name>A0A7S1XEM0_9RHOD</name>
<feature type="transmembrane region" description="Helical" evidence="8">
    <location>
        <begin position="118"/>
        <end position="139"/>
    </location>
</feature>
<feature type="transmembrane region" description="Helical" evidence="8">
    <location>
        <begin position="146"/>
        <end position="169"/>
    </location>
</feature>
<dbReference type="GO" id="GO:0005886">
    <property type="term" value="C:plasma membrane"/>
    <property type="evidence" value="ECO:0007669"/>
    <property type="project" value="UniProtKB-SubCell"/>
</dbReference>
<feature type="transmembrane region" description="Helical" evidence="8">
    <location>
        <begin position="291"/>
        <end position="311"/>
    </location>
</feature>
<dbReference type="GO" id="GO:0008519">
    <property type="term" value="F:ammonium channel activity"/>
    <property type="evidence" value="ECO:0007669"/>
    <property type="project" value="InterPro"/>
</dbReference>
<evidence type="ECO:0000256" key="8">
    <source>
        <dbReference type="RuleBase" id="RU362002"/>
    </source>
</evidence>
<keyword evidence="3 8" id="KW-0813">Transport</keyword>
<evidence type="ECO:0000256" key="6">
    <source>
        <dbReference type="ARBA" id="ARBA00023136"/>
    </source>
</evidence>
<evidence type="ECO:0000256" key="5">
    <source>
        <dbReference type="ARBA" id="ARBA00022989"/>
    </source>
</evidence>
<sequence length="481" mass="51389">MDVCNSSLWSTPETRDLASTQCTATDAINITFVLASAYLVFFMQAGFAALVAGSVRAKSTSNVLILHILDPCVCAVLYYLIGYGFAFGQEGGFIGSSFFAFSPWTVFNDTAIDYTNNYGFWFFQYAFASAAATIVIGAVAERCSPLGYFCFSTLISGFVYPVVSHWVWSANGFLAYGVSGLFGSGALDFAGSGVVHLTGGTAAFWGGLIIGPRIGRYTDDGTAVDMPGHSMSLVALGTFLLWFGWYGFNPGSALIVSGNAVLVARTAVVMTLSAAAGGLSMLFLSRWTIGHFDLAHTANGVLAGLVGVTANCSYIEPWAGLLCGLTSAVVYYGLFLLFGKLKIDDPVAAAALHGGAGGWGVIFTGLLAKREFIQQYWGIPEPDLVAAGLFYGGSKAGRLLAANLIQFICTIAWTTAFMLPLFLVTKKLGILRISSEEEILGIDRSKHGGSAYVFDDNHHQLEFDRSKMMDEEGMEGMERKL</sequence>
<dbReference type="Gene3D" id="1.10.3430.10">
    <property type="entry name" value="Ammonium transporter AmtB like domains"/>
    <property type="match status" value="1"/>
</dbReference>
<feature type="transmembrane region" description="Helical" evidence="8">
    <location>
        <begin position="27"/>
        <end position="51"/>
    </location>
</feature>
<reference evidence="10" key="1">
    <citation type="submission" date="2021-01" db="EMBL/GenBank/DDBJ databases">
        <authorList>
            <person name="Corre E."/>
            <person name="Pelletier E."/>
            <person name="Niang G."/>
            <person name="Scheremetjew M."/>
            <person name="Finn R."/>
            <person name="Kale V."/>
            <person name="Holt S."/>
            <person name="Cochrane G."/>
            <person name="Meng A."/>
            <person name="Brown T."/>
            <person name="Cohen L."/>
        </authorList>
    </citation>
    <scope>NUCLEOTIDE SEQUENCE</scope>
    <source>
        <strain evidence="10">SAG 36.94</strain>
    </source>
</reference>
<keyword evidence="7 8" id="KW-0924">Ammonia transport</keyword>
<dbReference type="InterPro" id="IPR018047">
    <property type="entry name" value="Ammonium_transpt_CS"/>
</dbReference>
<feature type="transmembrane region" description="Helical" evidence="8">
    <location>
        <begin position="260"/>
        <end position="284"/>
    </location>
</feature>
<dbReference type="NCBIfam" id="TIGR00836">
    <property type="entry name" value="amt"/>
    <property type="match status" value="1"/>
</dbReference>
<dbReference type="GO" id="GO:0097272">
    <property type="term" value="P:ammonium homeostasis"/>
    <property type="evidence" value="ECO:0007669"/>
    <property type="project" value="TreeGrafter"/>
</dbReference>
<feature type="transmembrane region" description="Helical" evidence="8">
    <location>
        <begin position="189"/>
        <end position="210"/>
    </location>
</feature>
<feature type="transmembrane region" description="Helical" evidence="8">
    <location>
        <begin position="231"/>
        <end position="248"/>
    </location>
</feature>
<feature type="transmembrane region" description="Helical" evidence="8">
    <location>
        <begin position="317"/>
        <end position="338"/>
    </location>
</feature>
<dbReference type="InterPro" id="IPR029020">
    <property type="entry name" value="Ammonium/urea_transptr"/>
</dbReference>
<dbReference type="InterPro" id="IPR024041">
    <property type="entry name" value="NH4_transpt_AmtB-like_dom"/>
</dbReference>
<evidence type="ECO:0000256" key="7">
    <source>
        <dbReference type="ARBA" id="ARBA00023177"/>
    </source>
</evidence>
<dbReference type="PROSITE" id="PS01219">
    <property type="entry name" value="AMMONIUM_TRANSP"/>
    <property type="match status" value="1"/>
</dbReference>
<dbReference type="Pfam" id="PF00909">
    <property type="entry name" value="Ammonium_transp"/>
    <property type="match status" value="1"/>
</dbReference>
<dbReference type="AlphaFoldDB" id="A0A7S1XEM0"/>
<evidence type="ECO:0000313" key="10">
    <source>
        <dbReference type="EMBL" id="CAD9235726.1"/>
    </source>
</evidence>
<evidence type="ECO:0000259" key="9">
    <source>
        <dbReference type="Pfam" id="PF00909"/>
    </source>
</evidence>
<feature type="transmembrane region" description="Helical" evidence="8">
    <location>
        <begin position="404"/>
        <end position="424"/>
    </location>
</feature>
<evidence type="ECO:0000256" key="3">
    <source>
        <dbReference type="ARBA" id="ARBA00022448"/>
    </source>
</evidence>
<protein>
    <recommendedName>
        <fullName evidence="8">Ammonium transporter</fullName>
    </recommendedName>
</protein>
<dbReference type="PANTHER" id="PTHR11730:SF6">
    <property type="entry name" value="AMMONIUM TRANSPORTER"/>
    <property type="match status" value="1"/>
</dbReference>
<comment type="subcellular location">
    <subcellularLocation>
        <location evidence="8">Cell membrane</location>
        <topology evidence="8">Multi-pass membrane protein</topology>
    </subcellularLocation>
    <subcellularLocation>
        <location evidence="1">Membrane</location>
        <topology evidence="1">Multi-pass membrane protein</topology>
    </subcellularLocation>
</comment>
<keyword evidence="6 8" id="KW-0472">Membrane</keyword>
<feature type="transmembrane region" description="Helical" evidence="8">
    <location>
        <begin position="350"/>
        <end position="368"/>
    </location>
</feature>
<feature type="transmembrane region" description="Helical" evidence="8">
    <location>
        <begin position="63"/>
        <end position="81"/>
    </location>
</feature>
<dbReference type="EMBL" id="HBGH01014074">
    <property type="protein sequence ID" value="CAD9235726.1"/>
    <property type="molecule type" value="Transcribed_RNA"/>
</dbReference>
<proteinExistence type="inferred from homology"/>
<evidence type="ECO:0000256" key="1">
    <source>
        <dbReference type="ARBA" id="ARBA00004141"/>
    </source>
</evidence>
<feature type="domain" description="Ammonium transporter AmtB-like" evidence="9">
    <location>
        <begin position="32"/>
        <end position="452"/>
    </location>
</feature>
<keyword evidence="4 8" id="KW-0812">Transmembrane</keyword>
<evidence type="ECO:0000256" key="4">
    <source>
        <dbReference type="ARBA" id="ARBA00022692"/>
    </source>
</evidence>